<dbReference type="InterPro" id="IPR016181">
    <property type="entry name" value="Acyl_CoA_acyltransferase"/>
</dbReference>
<accession>A0AAC9FXW0</accession>
<dbReference type="RefSeq" id="WP_064588137.1">
    <property type="nucleotide sequence ID" value="NZ_CP015852.1"/>
</dbReference>
<feature type="region of interest" description="Disordered" evidence="1">
    <location>
        <begin position="374"/>
        <end position="394"/>
    </location>
</feature>
<dbReference type="InterPro" id="IPR038740">
    <property type="entry name" value="BioF2-like_GNAT_dom"/>
</dbReference>
<dbReference type="Pfam" id="PF13480">
    <property type="entry name" value="Acetyltransf_6"/>
    <property type="match status" value="1"/>
</dbReference>
<dbReference type="Gene3D" id="3.40.630.30">
    <property type="match status" value="1"/>
</dbReference>
<evidence type="ECO:0000313" key="3">
    <source>
        <dbReference type="EMBL" id="ANH98842.1"/>
    </source>
</evidence>
<feature type="domain" description="BioF2-like acetyltransferase" evidence="2">
    <location>
        <begin position="174"/>
        <end position="309"/>
    </location>
</feature>
<evidence type="ECO:0000256" key="1">
    <source>
        <dbReference type="SAM" id="MobiDB-lite"/>
    </source>
</evidence>
<evidence type="ECO:0000259" key="2">
    <source>
        <dbReference type="Pfam" id="PF13480"/>
    </source>
</evidence>
<sequence length="394" mass="44681">MTARFEWRTSLCAADFPAAAYEALRLRVTDSTPFNHLGWLRAAQLTLGEGQRLHVLLGWEADELRLCLPLVAGRERFAGVPFRVLHHLGYPLSDRLALLSLLDDQGMRQALRLIRQRLPHALLQLNELSEPAGEASALTPWMAASSTGERRLSCRVPVHLVSEADHQEVSGDPRYKLRRARKRIAACGAKVRRITPDALNMPPLLKVLGDVEAVSWKGDEGVGIFASERSRQCIENAFTALAAQGLVRVVTLELNGRCISYRLGLLEHGRLYDYNLAFLPQYADLGSGRVLLEEWIRWGLDEHWRWIDASRVSLENSSHQLHERMTGQLEHWRWSFYSWRPSGLLLGLGLRLWHRLKPTVQQWRARRAARPAPVVQPVTITTEGEHASPSHSQR</sequence>
<dbReference type="EMBL" id="CP015852">
    <property type="protein sequence ID" value="ANH98842.1"/>
    <property type="molecule type" value="Genomic_DNA"/>
</dbReference>
<reference evidence="3 4" key="1">
    <citation type="submission" date="2016-05" db="EMBL/GenBank/DDBJ databases">
        <authorList>
            <person name="Wang S."/>
            <person name="Zhu B."/>
        </authorList>
    </citation>
    <scope>NUCLEOTIDE SEQUENCE [LARGE SCALE GENOMIC DNA]</scope>
    <source>
        <strain evidence="3 4">CRS05-R5</strain>
    </source>
</reference>
<evidence type="ECO:0000313" key="4">
    <source>
        <dbReference type="Proteomes" id="UP000078142"/>
    </source>
</evidence>
<dbReference type="GeneID" id="93489881"/>
<dbReference type="AlphaFoldDB" id="A0AAC9FXW0"/>
<gene>
    <name evidence="3" type="ORF">A8L59_15930</name>
</gene>
<dbReference type="SUPFAM" id="SSF55729">
    <property type="entry name" value="Acyl-CoA N-acyltransferases (Nat)"/>
    <property type="match status" value="1"/>
</dbReference>
<proteinExistence type="predicted"/>
<name>A0AAC9FXW0_9PSED</name>
<protein>
    <submittedName>
        <fullName evidence="3">Cellulose biosynthesis protein</fullName>
    </submittedName>
</protein>
<dbReference type="Proteomes" id="UP000078142">
    <property type="component" value="Chromosome"/>
</dbReference>
<organism evidence="3 4">
    <name type="scientific">Pseudomonas koreensis</name>
    <dbReference type="NCBI Taxonomy" id="198620"/>
    <lineage>
        <taxon>Bacteria</taxon>
        <taxon>Pseudomonadati</taxon>
        <taxon>Pseudomonadota</taxon>
        <taxon>Gammaproteobacteria</taxon>
        <taxon>Pseudomonadales</taxon>
        <taxon>Pseudomonadaceae</taxon>
        <taxon>Pseudomonas</taxon>
    </lineage>
</organism>